<feature type="region of interest" description="Disordered" evidence="6">
    <location>
        <begin position="117"/>
        <end position="146"/>
    </location>
</feature>
<keyword evidence="2" id="KW-1003">Cell membrane</keyword>
<evidence type="ECO:0000256" key="4">
    <source>
        <dbReference type="ARBA" id="ARBA00022989"/>
    </source>
</evidence>
<dbReference type="InterPro" id="IPR007168">
    <property type="entry name" value="Phageshock_PspC_N"/>
</dbReference>
<feature type="compositionally biased region" description="Polar residues" evidence="6">
    <location>
        <begin position="119"/>
        <end position="140"/>
    </location>
</feature>
<evidence type="ECO:0000256" key="5">
    <source>
        <dbReference type="ARBA" id="ARBA00023136"/>
    </source>
</evidence>
<dbReference type="PANTHER" id="PTHR33885">
    <property type="entry name" value="PHAGE SHOCK PROTEIN C"/>
    <property type="match status" value="1"/>
</dbReference>
<dbReference type="EMBL" id="BMIW01000015">
    <property type="protein sequence ID" value="GGG00878.1"/>
    <property type="molecule type" value="Genomic_DNA"/>
</dbReference>
<comment type="subcellular location">
    <subcellularLocation>
        <location evidence="1">Cell membrane</location>
        <topology evidence="1">Single-pass membrane protein</topology>
    </subcellularLocation>
</comment>
<feature type="domain" description="Phage shock protein PspC N-terminal" evidence="8">
    <location>
        <begin position="3"/>
        <end position="60"/>
    </location>
</feature>
<keyword evidence="5 7" id="KW-0472">Membrane</keyword>
<evidence type="ECO:0000313" key="10">
    <source>
        <dbReference type="Proteomes" id="UP000608420"/>
    </source>
</evidence>
<name>A0ABQ1VXB7_9BACL</name>
<evidence type="ECO:0000313" key="9">
    <source>
        <dbReference type="EMBL" id="GGG00878.1"/>
    </source>
</evidence>
<accession>A0ABQ1VXB7</accession>
<feature type="transmembrane region" description="Helical" evidence="7">
    <location>
        <begin position="33"/>
        <end position="57"/>
    </location>
</feature>
<gene>
    <name evidence="9" type="ORF">GCM10010913_23220</name>
</gene>
<evidence type="ECO:0000256" key="3">
    <source>
        <dbReference type="ARBA" id="ARBA00022692"/>
    </source>
</evidence>
<sequence>MDRLYRSRRDRWFTGLLGGLGEKFGISPSLLRVLMIFSVFFTGGTTIMIYLIASLVISKEPHIPYDPYFNGWQNQNRGGYNGGNGGFGGAGGGAPGAPGGFGAGNFGGNGRSYGGTFNNGPSGQFGNNGVNSANQGSSDLDSMMQDIEKKAMKKEIEELRKKVSKYEKGEV</sequence>
<evidence type="ECO:0000256" key="6">
    <source>
        <dbReference type="SAM" id="MobiDB-lite"/>
    </source>
</evidence>
<protein>
    <recommendedName>
        <fullName evidence="8">Phage shock protein PspC N-terminal domain-containing protein</fullName>
    </recommendedName>
</protein>
<evidence type="ECO:0000259" key="8">
    <source>
        <dbReference type="Pfam" id="PF04024"/>
    </source>
</evidence>
<comment type="caution">
    <text evidence="9">The sequence shown here is derived from an EMBL/GenBank/DDBJ whole genome shotgun (WGS) entry which is preliminary data.</text>
</comment>
<proteinExistence type="predicted"/>
<keyword evidence="3 7" id="KW-0812">Transmembrane</keyword>
<evidence type="ECO:0000256" key="2">
    <source>
        <dbReference type="ARBA" id="ARBA00022475"/>
    </source>
</evidence>
<keyword evidence="10" id="KW-1185">Reference proteome</keyword>
<dbReference type="InterPro" id="IPR052027">
    <property type="entry name" value="PspC"/>
</dbReference>
<keyword evidence="4 7" id="KW-1133">Transmembrane helix</keyword>
<reference evidence="10" key="1">
    <citation type="journal article" date="2019" name="Int. J. Syst. Evol. Microbiol.">
        <title>The Global Catalogue of Microorganisms (GCM) 10K type strain sequencing project: providing services to taxonomists for standard genome sequencing and annotation.</title>
        <authorList>
            <consortium name="The Broad Institute Genomics Platform"/>
            <consortium name="The Broad Institute Genome Sequencing Center for Infectious Disease"/>
            <person name="Wu L."/>
            <person name="Ma J."/>
        </authorList>
    </citation>
    <scope>NUCLEOTIDE SEQUENCE [LARGE SCALE GENOMIC DNA]</scope>
    <source>
        <strain evidence="10">CGMCC 1.15420</strain>
    </source>
</reference>
<organism evidence="9 10">
    <name type="scientific">Paenibacillus aceti</name>
    <dbReference type="NCBI Taxonomy" id="1820010"/>
    <lineage>
        <taxon>Bacteria</taxon>
        <taxon>Bacillati</taxon>
        <taxon>Bacillota</taxon>
        <taxon>Bacilli</taxon>
        <taxon>Bacillales</taxon>
        <taxon>Paenibacillaceae</taxon>
        <taxon>Paenibacillus</taxon>
    </lineage>
</organism>
<dbReference type="RefSeq" id="WP_120463421.1">
    <property type="nucleotide sequence ID" value="NZ_BMIW01000015.1"/>
</dbReference>
<dbReference type="Pfam" id="PF04024">
    <property type="entry name" value="PspC"/>
    <property type="match status" value="1"/>
</dbReference>
<evidence type="ECO:0000256" key="7">
    <source>
        <dbReference type="SAM" id="Phobius"/>
    </source>
</evidence>
<dbReference type="PANTHER" id="PTHR33885:SF3">
    <property type="entry name" value="PHAGE SHOCK PROTEIN C"/>
    <property type="match status" value="1"/>
</dbReference>
<dbReference type="Proteomes" id="UP000608420">
    <property type="component" value="Unassembled WGS sequence"/>
</dbReference>
<evidence type="ECO:0000256" key="1">
    <source>
        <dbReference type="ARBA" id="ARBA00004162"/>
    </source>
</evidence>